<evidence type="ECO:0000313" key="1">
    <source>
        <dbReference type="EMBL" id="SVE42946.1"/>
    </source>
</evidence>
<reference evidence="1" key="1">
    <citation type="submission" date="2018-05" db="EMBL/GenBank/DDBJ databases">
        <authorList>
            <person name="Lanie J.A."/>
            <person name="Ng W.-L."/>
            <person name="Kazmierczak K.M."/>
            <person name="Andrzejewski T.M."/>
            <person name="Davidsen T.M."/>
            <person name="Wayne K.J."/>
            <person name="Tettelin H."/>
            <person name="Glass J.I."/>
            <person name="Rusch D."/>
            <person name="Podicherti R."/>
            <person name="Tsui H.-C.T."/>
            <person name="Winkler M.E."/>
        </authorList>
    </citation>
    <scope>NUCLEOTIDE SEQUENCE</scope>
</reference>
<gene>
    <name evidence="1" type="ORF">METZ01_LOCUS495800</name>
</gene>
<proteinExistence type="predicted"/>
<feature type="non-terminal residue" evidence="1">
    <location>
        <position position="1"/>
    </location>
</feature>
<evidence type="ECO:0008006" key="2">
    <source>
        <dbReference type="Google" id="ProtNLM"/>
    </source>
</evidence>
<protein>
    <recommendedName>
        <fullName evidence="2">Linalool dehydratase/isomerase domain-containing protein</fullName>
    </recommendedName>
</protein>
<accession>A0A383DEM7</accession>
<sequence>NAHADLHQRSKMKWPADQSAILYSIWLYDQNFGSNLFHEPFVKWHNYMENEGIDPQTGLYITEVMGIKDFSNVPRGCSISYLCHYLGRFNRQLADKMWANYKKYFWKSFGYPGGFREWHKESPIKKLYTYDSGPVFLGIGVAATGLGLNASSTVEDRKVYKKLLALMQPVRSSLLGIEKLVGDSIFTRIGTDMLATSIWFNAETKVSWFDDQQQRRDEQSQPLFASQVY</sequence>
<name>A0A383DEM7_9ZZZZ</name>
<dbReference type="AlphaFoldDB" id="A0A383DEM7"/>
<dbReference type="EMBL" id="UINC01216701">
    <property type="protein sequence ID" value="SVE42946.1"/>
    <property type="molecule type" value="Genomic_DNA"/>
</dbReference>
<organism evidence="1">
    <name type="scientific">marine metagenome</name>
    <dbReference type="NCBI Taxonomy" id="408172"/>
    <lineage>
        <taxon>unclassified sequences</taxon>
        <taxon>metagenomes</taxon>
        <taxon>ecological metagenomes</taxon>
    </lineage>
</organism>